<dbReference type="GO" id="GO:0008234">
    <property type="term" value="F:cysteine-type peptidase activity"/>
    <property type="evidence" value="ECO:0007669"/>
    <property type="project" value="UniProtKB-KW"/>
</dbReference>
<evidence type="ECO:0000313" key="3">
    <source>
        <dbReference type="EMBL" id="OMO52793.1"/>
    </source>
</evidence>
<dbReference type="PANTHER" id="PTHR46915">
    <property type="entry name" value="UBIQUITIN-LIKE PROTEASE 4-RELATED"/>
    <property type="match status" value="1"/>
</dbReference>
<keyword evidence="1" id="KW-0378">Hydrolase</keyword>
<reference evidence="4" key="1">
    <citation type="submission" date="2013-09" db="EMBL/GenBank/DDBJ databases">
        <title>Corchorus olitorius genome sequencing.</title>
        <authorList>
            <person name="Alam M."/>
            <person name="Haque M.S."/>
            <person name="Islam M.S."/>
            <person name="Emdad E.M."/>
            <person name="Islam M.M."/>
            <person name="Ahmed B."/>
            <person name="Halim A."/>
            <person name="Hossen Q.M.M."/>
            <person name="Hossain M.Z."/>
            <person name="Ahmed R."/>
            <person name="Khan M.M."/>
            <person name="Islam R."/>
            <person name="Rashid M.M."/>
            <person name="Khan S.A."/>
            <person name="Rahman M.S."/>
            <person name="Alam M."/>
            <person name="Yahiya A.S."/>
            <person name="Khan M.S."/>
            <person name="Azam M.S."/>
            <person name="Haque T."/>
            <person name="Lashkar M.Z.H."/>
            <person name="Akhand A.I."/>
            <person name="Morshed G."/>
            <person name="Roy S."/>
            <person name="Uddin K.S."/>
            <person name="Rabeya T."/>
            <person name="Hossain A.S."/>
            <person name="Chowdhury A."/>
            <person name="Snigdha A.R."/>
            <person name="Mortoza M.S."/>
            <person name="Matin S.A."/>
            <person name="Hoque S.M.E."/>
            <person name="Islam M.K."/>
            <person name="Roy D.K."/>
            <person name="Haider R."/>
            <person name="Moosa M.M."/>
            <person name="Elias S.M."/>
            <person name="Hasan A.M."/>
            <person name="Jahan S."/>
            <person name="Shafiuddin M."/>
            <person name="Mahmood N."/>
            <person name="Shommy N.S."/>
        </authorList>
    </citation>
    <scope>NUCLEOTIDE SEQUENCE [LARGE SCALE GENOMIC DNA]</scope>
    <source>
        <strain evidence="4">cv. O-4</strain>
    </source>
</reference>
<dbReference type="PANTHER" id="PTHR46915:SF2">
    <property type="entry name" value="UBIQUITIN-LIKE PROTEASE 4"/>
    <property type="match status" value="1"/>
</dbReference>
<organism evidence="3 4">
    <name type="scientific">Corchorus olitorius</name>
    <dbReference type="NCBI Taxonomy" id="93759"/>
    <lineage>
        <taxon>Eukaryota</taxon>
        <taxon>Viridiplantae</taxon>
        <taxon>Streptophyta</taxon>
        <taxon>Embryophyta</taxon>
        <taxon>Tracheophyta</taxon>
        <taxon>Spermatophyta</taxon>
        <taxon>Magnoliopsida</taxon>
        <taxon>eudicotyledons</taxon>
        <taxon>Gunneridae</taxon>
        <taxon>Pentapetalae</taxon>
        <taxon>rosids</taxon>
        <taxon>malvids</taxon>
        <taxon>Malvales</taxon>
        <taxon>Malvaceae</taxon>
        <taxon>Grewioideae</taxon>
        <taxon>Apeibeae</taxon>
        <taxon>Corchorus</taxon>
    </lineage>
</organism>
<evidence type="ECO:0000256" key="2">
    <source>
        <dbReference type="SAM" id="MobiDB-lite"/>
    </source>
</evidence>
<proteinExistence type="predicted"/>
<evidence type="ECO:0000256" key="1">
    <source>
        <dbReference type="ARBA" id="ARBA00022807"/>
    </source>
</evidence>
<keyword evidence="1" id="KW-0788">Thiol protease</keyword>
<keyword evidence="4" id="KW-1185">Reference proteome</keyword>
<dbReference type="OrthoDB" id="442460at2759"/>
<gene>
    <name evidence="3" type="ORF">COLO4_36969</name>
</gene>
<name>A0A1R3G401_9ROSI</name>
<dbReference type="EMBL" id="AWUE01023763">
    <property type="protein sequence ID" value="OMO52793.1"/>
    <property type="molecule type" value="Genomic_DNA"/>
</dbReference>
<accession>A0A1R3G401</accession>
<dbReference type="AlphaFoldDB" id="A0A1R3G401"/>
<feature type="region of interest" description="Disordered" evidence="2">
    <location>
        <begin position="1"/>
        <end position="57"/>
    </location>
</feature>
<evidence type="ECO:0000313" key="4">
    <source>
        <dbReference type="Proteomes" id="UP000187203"/>
    </source>
</evidence>
<protein>
    <submittedName>
        <fullName evidence="3">Uncharacterized protein</fullName>
    </submittedName>
</protein>
<dbReference type="Gene3D" id="1.10.418.20">
    <property type="match status" value="1"/>
</dbReference>
<dbReference type="STRING" id="93759.A0A1R3G401"/>
<sequence length="194" mass="22137">MDAEGQNKKRKLKLDWNQLLSEKPGDDEPLPPLVVITTEPQQPRRQSDAMGGGDYQDREHLVGMTDRELDENIRRQRQTFENFASKLPDKGEKIRCKIERLEEEKERRKLSGRKMDANGFEKAPCSSSLTIVGLMLLKFHHQMVQGIGRDDPESVEICFGDIDSLAPEGFLRSPIMNFYISLARSGSNLKKHLA</sequence>
<keyword evidence="1" id="KW-0645">Protease</keyword>
<comment type="caution">
    <text evidence="3">The sequence shown here is derived from an EMBL/GenBank/DDBJ whole genome shotgun (WGS) entry which is preliminary data.</text>
</comment>
<dbReference type="Proteomes" id="UP000187203">
    <property type="component" value="Unassembled WGS sequence"/>
</dbReference>